<dbReference type="EMBL" id="VDGH01000003">
    <property type="protein sequence ID" value="TQR15163.1"/>
    <property type="molecule type" value="Genomic_DNA"/>
</dbReference>
<dbReference type="Proteomes" id="UP000317316">
    <property type="component" value="Unassembled WGS sequence"/>
</dbReference>
<organism evidence="2 3">
    <name type="scientific">Psychrobacillus lasiicapitis</name>
    <dbReference type="NCBI Taxonomy" id="1636719"/>
    <lineage>
        <taxon>Bacteria</taxon>
        <taxon>Bacillati</taxon>
        <taxon>Bacillota</taxon>
        <taxon>Bacilli</taxon>
        <taxon>Bacillales</taxon>
        <taxon>Bacillaceae</taxon>
        <taxon>Psychrobacillus</taxon>
    </lineage>
</organism>
<evidence type="ECO:0000256" key="1">
    <source>
        <dbReference type="SAM" id="Phobius"/>
    </source>
</evidence>
<reference evidence="2 3" key="1">
    <citation type="submission" date="2019-05" db="EMBL/GenBank/DDBJ databases">
        <title>Psychrobacillus vulpis sp. nov., a new species isolated from feces of a red fox that inhabits in The Tablas de Daimiel Natural Park, Albacete, Spain.</title>
        <authorList>
            <person name="Rodriguez M."/>
            <person name="Reina J.C."/>
            <person name="Bejar V."/>
            <person name="Llamas I."/>
        </authorList>
    </citation>
    <scope>NUCLEOTIDE SEQUENCE [LARGE SCALE GENOMIC DNA]</scope>
    <source>
        <strain evidence="2 3">NEAU-3TGS17</strain>
    </source>
</reference>
<keyword evidence="1" id="KW-0472">Membrane</keyword>
<keyword evidence="3" id="KW-1185">Reference proteome</keyword>
<feature type="transmembrane region" description="Helical" evidence="1">
    <location>
        <begin position="97"/>
        <end position="114"/>
    </location>
</feature>
<dbReference type="AlphaFoldDB" id="A0A544TCI2"/>
<name>A0A544TCI2_9BACI</name>
<evidence type="ECO:0000313" key="2">
    <source>
        <dbReference type="EMBL" id="TQR15163.1"/>
    </source>
</evidence>
<proteinExistence type="predicted"/>
<gene>
    <name evidence="2" type="ORF">FG382_06760</name>
</gene>
<protein>
    <submittedName>
        <fullName evidence="2">Uncharacterized protein</fullName>
    </submittedName>
</protein>
<feature type="transmembrane region" description="Helical" evidence="1">
    <location>
        <begin position="32"/>
        <end position="48"/>
    </location>
</feature>
<feature type="transmembrane region" description="Helical" evidence="1">
    <location>
        <begin position="7"/>
        <end position="26"/>
    </location>
</feature>
<comment type="caution">
    <text evidence="2">The sequence shown here is derived from an EMBL/GenBank/DDBJ whole genome shotgun (WGS) entry which is preliminary data.</text>
</comment>
<evidence type="ECO:0000313" key="3">
    <source>
        <dbReference type="Proteomes" id="UP000317316"/>
    </source>
</evidence>
<feature type="transmembrane region" description="Helical" evidence="1">
    <location>
        <begin position="60"/>
        <end position="85"/>
    </location>
</feature>
<sequence>MLKRIDELYKYILIMLLVVYLINSMYIKELTITFIIIAFVIILELVKHRQHIKKLSFPQLAIIGIILLTSGAGIIYLLVLFQIFLDPFSLSASLETMLLVLFVFICLYGLGYFLKRIFGRALKNP</sequence>
<dbReference type="OrthoDB" id="2968530at2"/>
<dbReference type="RefSeq" id="WP_142538143.1">
    <property type="nucleotide sequence ID" value="NZ_BMIE01000009.1"/>
</dbReference>
<accession>A0A544TCI2</accession>
<keyword evidence="1" id="KW-1133">Transmembrane helix</keyword>
<keyword evidence="1" id="KW-0812">Transmembrane</keyword>